<feature type="compositionally biased region" description="Low complexity" evidence="6">
    <location>
        <begin position="244"/>
        <end position="256"/>
    </location>
</feature>
<dbReference type="Gene3D" id="3.30.70.100">
    <property type="match status" value="1"/>
</dbReference>
<evidence type="ECO:0000256" key="3">
    <source>
        <dbReference type="ARBA" id="ARBA00023288"/>
    </source>
</evidence>
<dbReference type="InterPro" id="IPR036163">
    <property type="entry name" value="HMA_dom_sf"/>
</dbReference>
<accession>A0AAE1N429</accession>
<dbReference type="FunFam" id="3.30.70.100:FF:000008">
    <property type="entry name" value="Copper transport protein ATOX1"/>
    <property type="match status" value="1"/>
</dbReference>
<sequence length="458" mass="49779">MNKQDLLKLQTCVLKVNIHCEGCEHKVKKLLQKIDGVYSVNIDAEQGKVVVTGNVDPATLLKKLKSSGKRAELWAPKGMMFPTNQFKNLQLDHHVHGKGGKDNKKSHKGGKDHQKGGGQPQLFQYQNKGPNNFNLPAKDHKSVKFNMPGEEFDASDDEFDDYEDSEDDYEEEHVHTHAMPNKMMSGHKGKSGGGGGGKNAKKIDVMDLAEQIKAKNAGNGGKKGHEGGGKKHNHGGGGNKKNTKTSGGLLGRFLGFGKKGGDKSKDKKKEGGGGGGTGNNKKGKEGKKKKGGDKFEDEGYDFDDDEDDLDEFDIPQSHQGKGKGKGKGGNGGKNNSGKGNSNHGNVGQMGPIQMGQMEQMRNLMQMQGLPAMNGGGYYPGMQMQHHAPPQYQPQQPYMAPMMSHNYQQQPHLNSMYAPPTMMYGRPYMPPPPPIPVYPGNDPVTHAFNDENTEGCTVM</sequence>
<feature type="compositionally biased region" description="Basic and acidic residues" evidence="6">
    <location>
        <begin position="259"/>
        <end position="271"/>
    </location>
</feature>
<evidence type="ECO:0000256" key="6">
    <source>
        <dbReference type="SAM" id="MobiDB-lite"/>
    </source>
</evidence>
<feature type="compositionally biased region" description="Polar residues" evidence="6">
    <location>
        <begin position="121"/>
        <end position="133"/>
    </location>
</feature>
<comment type="caution">
    <text evidence="8">The sequence shown here is derived from an EMBL/GenBank/DDBJ whole genome shotgun (WGS) entry which is preliminary data.</text>
</comment>
<evidence type="ECO:0000256" key="1">
    <source>
        <dbReference type="ARBA" id="ARBA00022481"/>
    </source>
</evidence>
<feature type="region of interest" description="Disordered" evidence="6">
    <location>
        <begin position="147"/>
        <end position="201"/>
    </location>
</feature>
<dbReference type="Proteomes" id="UP001293593">
    <property type="component" value="Unassembled WGS sequence"/>
</dbReference>
<feature type="region of interest" description="Disordered" evidence="6">
    <location>
        <begin position="214"/>
        <end position="350"/>
    </location>
</feature>
<evidence type="ECO:0000256" key="5">
    <source>
        <dbReference type="ARBA" id="ARBA00024045"/>
    </source>
</evidence>
<dbReference type="PROSITE" id="PS50846">
    <property type="entry name" value="HMA_2"/>
    <property type="match status" value="1"/>
</dbReference>
<dbReference type="PANTHER" id="PTHR45868:SF93">
    <property type="entry name" value="OS12G0144600 PROTEIN"/>
    <property type="match status" value="1"/>
</dbReference>
<reference evidence="8" key="1">
    <citation type="submission" date="2023-10" db="EMBL/GenBank/DDBJ databases">
        <title>Chromosome-level genome of the transformable northern wattle, Acacia crassicarpa.</title>
        <authorList>
            <person name="Massaro I."/>
            <person name="Sinha N.R."/>
            <person name="Poethig S."/>
            <person name="Leichty A.R."/>
        </authorList>
    </citation>
    <scope>NUCLEOTIDE SEQUENCE</scope>
    <source>
        <strain evidence="8">Acra3RX</strain>
        <tissue evidence="8">Leaf</tissue>
    </source>
</reference>
<dbReference type="AlphaFoldDB" id="A0AAE1N429"/>
<evidence type="ECO:0000256" key="2">
    <source>
        <dbReference type="ARBA" id="ARBA00022723"/>
    </source>
</evidence>
<dbReference type="GO" id="GO:0046872">
    <property type="term" value="F:metal ion binding"/>
    <property type="evidence" value="ECO:0007669"/>
    <property type="project" value="UniProtKB-KW"/>
</dbReference>
<keyword evidence="4" id="KW-0636">Prenylation</keyword>
<feature type="region of interest" description="Disordered" evidence="6">
    <location>
        <begin position="93"/>
        <end position="133"/>
    </location>
</feature>
<keyword evidence="2" id="KW-0479">Metal-binding</keyword>
<protein>
    <recommendedName>
        <fullName evidence="7">HMA domain-containing protein</fullName>
    </recommendedName>
</protein>
<dbReference type="EMBL" id="JAWXYG010000002">
    <property type="protein sequence ID" value="KAK4282823.1"/>
    <property type="molecule type" value="Genomic_DNA"/>
</dbReference>
<proteinExistence type="inferred from homology"/>
<dbReference type="CDD" id="cd00371">
    <property type="entry name" value="HMA"/>
    <property type="match status" value="1"/>
</dbReference>
<evidence type="ECO:0000313" key="8">
    <source>
        <dbReference type="EMBL" id="KAK4282823.1"/>
    </source>
</evidence>
<comment type="similarity">
    <text evidence="5">Belongs to the HIPP family.</text>
</comment>
<feature type="compositionally biased region" description="Basic and acidic residues" evidence="6">
    <location>
        <begin position="93"/>
        <end position="115"/>
    </location>
</feature>
<evidence type="ECO:0000313" key="9">
    <source>
        <dbReference type="Proteomes" id="UP001293593"/>
    </source>
</evidence>
<feature type="compositionally biased region" description="Acidic residues" evidence="6">
    <location>
        <begin position="150"/>
        <end position="171"/>
    </location>
</feature>
<keyword evidence="1" id="KW-0488">Methylation</keyword>
<keyword evidence="3" id="KW-0449">Lipoprotein</keyword>
<feature type="domain" description="HMA" evidence="7">
    <location>
        <begin position="9"/>
        <end position="72"/>
    </location>
</feature>
<dbReference type="InterPro" id="IPR006121">
    <property type="entry name" value="HMA_dom"/>
</dbReference>
<dbReference type="SUPFAM" id="SSF55008">
    <property type="entry name" value="HMA, heavy metal-associated domain"/>
    <property type="match status" value="1"/>
</dbReference>
<organism evidence="8 9">
    <name type="scientific">Acacia crassicarpa</name>
    <name type="common">northern wattle</name>
    <dbReference type="NCBI Taxonomy" id="499986"/>
    <lineage>
        <taxon>Eukaryota</taxon>
        <taxon>Viridiplantae</taxon>
        <taxon>Streptophyta</taxon>
        <taxon>Embryophyta</taxon>
        <taxon>Tracheophyta</taxon>
        <taxon>Spermatophyta</taxon>
        <taxon>Magnoliopsida</taxon>
        <taxon>eudicotyledons</taxon>
        <taxon>Gunneridae</taxon>
        <taxon>Pentapetalae</taxon>
        <taxon>rosids</taxon>
        <taxon>fabids</taxon>
        <taxon>Fabales</taxon>
        <taxon>Fabaceae</taxon>
        <taxon>Caesalpinioideae</taxon>
        <taxon>mimosoid clade</taxon>
        <taxon>Acacieae</taxon>
        <taxon>Acacia</taxon>
    </lineage>
</organism>
<evidence type="ECO:0000256" key="4">
    <source>
        <dbReference type="ARBA" id="ARBA00023289"/>
    </source>
</evidence>
<evidence type="ECO:0000259" key="7">
    <source>
        <dbReference type="PROSITE" id="PS50846"/>
    </source>
</evidence>
<gene>
    <name evidence="8" type="ORF">QN277_014152</name>
</gene>
<feature type="compositionally biased region" description="Acidic residues" evidence="6">
    <location>
        <begin position="295"/>
        <end position="313"/>
    </location>
</feature>
<name>A0AAE1N429_9FABA</name>
<keyword evidence="9" id="KW-1185">Reference proteome</keyword>
<feature type="compositionally biased region" description="Low complexity" evidence="6">
    <location>
        <begin position="335"/>
        <end position="345"/>
    </location>
</feature>
<dbReference type="Pfam" id="PF00403">
    <property type="entry name" value="HMA"/>
    <property type="match status" value="1"/>
</dbReference>
<dbReference type="PANTHER" id="PTHR45868">
    <property type="entry name" value="HEAVY METAL-ASSOCIATED ISOPRENYLATED PLANT PROTEIN 33-RELATED"/>
    <property type="match status" value="1"/>
</dbReference>